<dbReference type="Pfam" id="PF12796">
    <property type="entry name" value="Ank_2"/>
    <property type="match status" value="3"/>
</dbReference>
<keyword evidence="3" id="KW-0677">Repeat</keyword>
<accession>A0A438GKX0</accession>
<feature type="repeat" description="ANK" evidence="7">
    <location>
        <begin position="296"/>
        <end position="322"/>
    </location>
</feature>
<feature type="transmembrane region" description="Helical" evidence="9">
    <location>
        <begin position="620"/>
        <end position="639"/>
    </location>
</feature>
<dbReference type="GO" id="GO:0016020">
    <property type="term" value="C:membrane"/>
    <property type="evidence" value="ECO:0007669"/>
    <property type="project" value="UniProtKB-SubCell"/>
</dbReference>
<gene>
    <name evidence="11" type="primary">ACD6_9</name>
    <name evidence="11" type="ORF">CK203_057188</name>
</gene>
<dbReference type="InterPro" id="IPR026961">
    <property type="entry name" value="PGG_dom"/>
</dbReference>
<dbReference type="Proteomes" id="UP000288805">
    <property type="component" value="Unassembled WGS sequence"/>
</dbReference>
<dbReference type="EMBL" id="QGNW01000405">
    <property type="protein sequence ID" value="RVW72860.1"/>
    <property type="molecule type" value="Genomic_DNA"/>
</dbReference>
<organism evidence="11 12">
    <name type="scientific">Vitis vinifera</name>
    <name type="common">Grape</name>
    <dbReference type="NCBI Taxonomy" id="29760"/>
    <lineage>
        <taxon>Eukaryota</taxon>
        <taxon>Viridiplantae</taxon>
        <taxon>Streptophyta</taxon>
        <taxon>Embryophyta</taxon>
        <taxon>Tracheophyta</taxon>
        <taxon>Spermatophyta</taxon>
        <taxon>Magnoliopsida</taxon>
        <taxon>eudicotyledons</taxon>
        <taxon>Gunneridae</taxon>
        <taxon>Pentapetalae</taxon>
        <taxon>rosids</taxon>
        <taxon>Vitales</taxon>
        <taxon>Vitaceae</taxon>
        <taxon>Viteae</taxon>
        <taxon>Vitis</taxon>
    </lineage>
</organism>
<evidence type="ECO:0000256" key="2">
    <source>
        <dbReference type="ARBA" id="ARBA00022692"/>
    </source>
</evidence>
<evidence type="ECO:0000313" key="12">
    <source>
        <dbReference type="Proteomes" id="UP000288805"/>
    </source>
</evidence>
<dbReference type="InterPro" id="IPR036770">
    <property type="entry name" value="Ankyrin_rpt-contain_sf"/>
</dbReference>
<evidence type="ECO:0000256" key="6">
    <source>
        <dbReference type="ARBA" id="ARBA00023136"/>
    </source>
</evidence>
<proteinExistence type="predicted"/>
<evidence type="ECO:0000256" key="9">
    <source>
        <dbReference type="SAM" id="Phobius"/>
    </source>
</evidence>
<dbReference type="KEGG" id="vvi:104879443"/>
<dbReference type="InterPro" id="IPR002110">
    <property type="entry name" value="Ankyrin_rpt"/>
</dbReference>
<comment type="subcellular location">
    <subcellularLocation>
        <location evidence="1">Membrane</location>
        <topology evidence="1">Multi-pass membrane protein</topology>
    </subcellularLocation>
</comment>
<dbReference type="Pfam" id="PF13962">
    <property type="entry name" value="PGG"/>
    <property type="match status" value="1"/>
</dbReference>
<keyword evidence="5 7" id="KW-0040">ANK repeat</keyword>
<comment type="caution">
    <text evidence="11">The sequence shown here is derived from an EMBL/GenBank/DDBJ whole genome shotgun (WGS) entry which is preliminary data.</text>
</comment>
<dbReference type="SUPFAM" id="SSF48403">
    <property type="entry name" value="Ankyrin repeat"/>
    <property type="match status" value="1"/>
</dbReference>
<feature type="repeat" description="ANK" evidence="7">
    <location>
        <begin position="110"/>
        <end position="135"/>
    </location>
</feature>
<keyword evidence="6 9" id="KW-0472">Membrane</keyword>
<protein>
    <submittedName>
        <fullName evidence="11">Protein accelerated cell death 6</fullName>
    </submittedName>
</protein>
<feature type="domain" description="PGG" evidence="10">
    <location>
        <begin position="503"/>
        <end position="615"/>
    </location>
</feature>
<feature type="region of interest" description="Disordered" evidence="8">
    <location>
        <begin position="1"/>
        <end position="22"/>
    </location>
</feature>
<evidence type="ECO:0000313" key="11">
    <source>
        <dbReference type="EMBL" id="RVW72860.1"/>
    </source>
</evidence>
<evidence type="ECO:0000256" key="8">
    <source>
        <dbReference type="SAM" id="MobiDB-lite"/>
    </source>
</evidence>
<evidence type="ECO:0000256" key="3">
    <source>
        <dbReference type="ARBA" id="ARBA00022737"/>
    </source>
</evidence>
<dbReference type="OrthoDB" id="1847170at2759"/>
<evidence type="ECO:0000259" key="10">
    <source>
        <dbReference type="Pfam" id="PF13962"/>
    </source>
</evidence>
<keyword evidence="4 9" id="KW-1133">Transmembrane helix</keyword>
<feature type="transmembrane region" description="Helical" evidence="9">
    <location>
        <begin position="589"/>
        <end position="614"/>
    </location>
</feature>
<dbReference type="SMART" id="SM00248">
    <property type="entry name" value="ANK"/>
    <property type="match status" value="8"/>
</dbReference>
<dbReference type="Gene3D" id="1.25.40.20">
    <property type="entry name" value="Ankyrin repeat-containing domain"/>
    <property type="match status" value="1"/>
</dbReference>
<sequence>MDQSSSNQITESQNLNSETFSSQTEIPNQIAAVSQTEIPHMDADLYKALYRGDISFLKGKYSEFAHLQPQLTPKRNTVLHIAAQFGQLACVEWILDFHSCSPLLQQPNLKGDTPLHLAAREGHRAVVEALLDAKALHLEIESGVGTDKAMLRITNKEKDTALHEAVRYHHSKVVKLLIEADPHFIYGANSTGYTPLYMAAEREYEDLVEIIIDTSPSSDHKGIEGRTALHAAVLCRHQAMTKKILGWKPMLIKEVDENGWSPLHCAAYMRDAAITKQLLDGSSQDKSVIYLGIKNSNRTALHIASYNGCMDIVKLLLSHAPDCCEQVDENGNNVFHFAMMKKHPSHFGSELLIKDGLRVRGLVNEKDAQGDTPLHLLASFGVNDVDFILDKTVDKMERNKEKLNFSDNLFSSRNKFSWGTLSALECPQLYHLHERSKEYLRRPFRSSSSQQAQVDDRFEGFKKYSRLPFRPSSLQHVIRKDDSKYGGKIDDDEEEDDKIISSVKKASETPLIVATLTATVTFAAGFTLPGGYSDTDGMAILTKKASFKAFVVSDTIALTFSVSAVFIFFSMAVQHALFYDLNMRTWLRLFFYASHLTLFGMGAMVVAFTTGLYAVLPQSFGFPILTFHCIFSSLFYLYASHVGRASMRLGRPKGKI</sequence>
<keyword evidence="2 9" id="KW-0812">Transmembrane</keyword>
<dbReference type="PROSITE" id="PS50088">
    <property type="entry name" value="ANK_REPEAT"/>
    <property type="match status" value="2"/>
</dbReference>
<name>A0A438GKX0_VITVI</name>
<reference evidence="11 12" key="1">
    <citation type="journal article" date="2018" name="PLoS Genet.">
        <title>Population sequencing reveals clonal diversity and ancestral inbreeding in the grapevine cultivar Chardonnay.</title>
        <authorList>
            <person name="Roach M.J."/>
            <person name="Johnson D.L."/>
            <person name="Bohlmann J."/>
            <person name="van Vuuren H.J."/>
            <person name="Jones S.J."/>
            <person name="Pretorius I.S."/>
            <person name="Schmidt S.A."/>
            <person name="Borneman A.R."/>
        </authorList>
    </citation>
    <scope>NUCLEOTIDE SEQUENCE [LARGE SCALE GENOMIC DNA]</scope>
    <source>
        <strain evidence="12">cv. Chardonnay</strain>
        <tissue evidence="11">Leaf</tissue>
    </source>
</reference>
<dbReference type="PANTHER" id="PTHR24186:SF53">
    <property type="entry name" value="PGG DOMAIN-CONTAINING PROTEIN"/>
    <property type="match status" value="1"/>
</dbReference>
<dbReference type="SMR" id="A0A438GKX0"/>
<evidence type="ECO:0000256" key="4">
    <source>
        <dbReference type="ARBA" id="ARBA00022989"/>
    </source>
</evidence>
<dbReference type="AlphaFoldDB" id="A0A438GKX0"/>
<feature type="transmembrane region" description="Helical" evidence="9">
    <location>
        <begin position="556"/>
        <end position="577"/>
    </location>
</feature>
<evidence type="ECO:0000256" key="1">
    <source>
        <dbReference type="ARBA" id="ARBA00004141"/>
    </source>
</evidence>
<evidence type="ECO:0000256" key="7">
    <source>
        <dbReference type="PROSITE-ProRule" id="PRU00023"/>
    </source>
</evidence>
<dbReference type="PROSITE" id="PS50297">
    <property type="entry name" value="ANK_REP_REGION"/>
    <property type="match status" value="2"/>
</dbReference>
<evidence type="ECO:0000256" key="5">
    <source>
        <dbReference type="ARBA" id="ARBA00023043"/>
    </source>
</evidence>
<dbReference type="PANTHER" id="PTHR24186">
    <property type="entry name" value="PROTEIN PHOSPHATASE 1 REGULATORY SUBUNIT"/>
    <property type="match status" value="1"/>
</dbReference>